<feature type="non-terminal residue" evidence="1">
    <location>
        <position position="1"/>
    </location>
</feature>
<evidence type="ECO:0000313" key="2">
    <source>
        <dbReference type="Proteomes" id="UP000601435"/>
    </source>
</evidence>
<reference evidence="1" key="1">
    <citation type="submission" date="2021-02" db="EMBL/GenBank/DDBJ databases">
        <authorList>
            <person name="Dougan E. K."/>
            <person name="Rhodes N."/>
            <person name="Thang M."/>
            <person name="Chan C."/>
        </authorList>
    </citation>
    <scope>NUCLEOTIDE SEQUENCE</scope>
</reference>
<dbReference type="AlphaFoldDB" id="A0A812RYB5"/>
<dbReference type="EMBL" id="CAJNJA010020081">
    <property type="protein sequence ID" value="CAE7455056.1"/>
    <property type="molecule type" value="Genomic_DNA"/>
</dbReference>
<sequence>QKLTDLFNQHGSFSAMEVQVKKWSKSVLGKTRAGGWYTRAYLGTQAGWTKKMIDTAFKWASTHGLNRVNPVHGEEEARLVLNDTFQLCDETGQAMEFTGNMEVEDQPSFRTDLA</sequence>
<organism evidence="1 2">
    <name type="scientific">Symbiodinium necroappetens</name>
    <dbReference type="NCBI Taxonomy" id="1628268"/>
    <lineage>
        <taxon>Eukaryota</taxon>
        <taxon>Sar</taxon>
        <taxon>Alveolata</taxon>
        <taxon>Dinophyceae</taxon>
        <taxon>Suessiales</taxon>
        <taxon>Symbiodiniaceae</taxon>
        <taxon>Symbiodinium</taxon>
    </lineage>
</organism>
<comment type="caution">
    <text evidence="1">The sequence shown here is derived from an EMBL/GenBank/DDBJ whole genome shotgun (WGS) entry which is preliminary data.</text>
</comment>
<proteinExistence type="predicted"/>
<accession>A0A812RYB5</accession>
<dbReference type="Proteomes" id="UP000601435">
    <property type="component" value="Unassembled WGS sequence"/>
</dbReference>
<gene>
    <name evidence="1" type="ORF">SNEC2469_LOCUS12645</name>
</gene>
<name>A0A812RYB5_9DINO</name>
<dbReference type="OrthoDB" id="434680at2759"/>
<keyword evidence="2" id="KW-1185">Reference proteome</keyword>
<evidence type="ECO:0000313" key="1">
    <source>
        <dbReference type="EMBL" id="CAE7455056.1"/>
    </source>
</evidence>
<protein>
    <submittedName>
        <fullName evidence="1">Uncharacterized protein</fullName>
    </submittedName>
</protein>